<dbReference type="PANTHER" id="PTHR11645:SF0">
    <property type="entry name" value="PYRROLINE-5-CARBOXYLATE REDUCTASE 3"/>
    <property type="match status" value="1"/>
</dbReference>
<dbReference type="EMBL" id="BMKL01000001">
    <property type="protein sequence ID" value="GGD98265.1"/>
    <property type="molecule type" value="Genomic_DNA"/>
</dbReference>
<evidence type="ECO:0000256" key="2">
    <source>
        <dbReference type="ARBA" id="ARBA00023002"/>
    </source>
</evidence>
<dbReference type="PANTHER" id="PTHR11645">
    <property type="entry name" value="PYRROLINE-5-CARBOXYLATE REDUCTASE"/>
    <property type="match status" value="1"/>
</dbReference>
<dbReference type="Gene3D" id="3.40.50.720">
    <property type="entry name" value="NAD(P)-binding Rossmann-like Domain"/>
    <property type="match status" value="1"/>
</dbReference>
<dbReference type="InterPro" id="IPR036291">
    <property type="entry name" value="NAD(P)-bd_dom_sf"/>
</dbReference>
<evidence type="ECO:0000313" key="5">
    <source>
        <dbReference type="EMBL" id="GGD98265.1"/>
    </source>
</evidence>
<dbReference type="InterPro" id="IPR000304">
    <property type="entry name" value="Pyrroline-COOH_reductase"/>
</dbReference>
<comment type="pathway">
    <text evidence="3">Amino-acid biosynthesis; L-proline biosynthesis; L-proline from L-glutamate 5-semialdehyde: step 1/1.</text>
</comment>
<reference evidence="6" key="1">
    <citation type="journal article" date="2019" name="Int. J. Syst. Evol. Microbiol.">
        <title>The Global Catalogue of Microorganisms (GCM) 10K type strain sequencing project: providing services to taxonomists for standard genome sequencing and annotation.</title>
        <authorList>
            <consortium name="The Broad Institute Genomics Platform"/>
            <consortium name="The Broad Institute Genome Sequencing Center for Infectious Disease"/>
            <person name="Wu L."/>
            <person name="Ma J."/>
        </authorList>
    </citation>
    <scope>NUCLEOTIDE SEQUENCE [LARGE SCALE GENOMIC DNA]</scope>
    <source>
        <strain evidence="6">CGMCC 1.15959</strain>
    </source>
</reference>
<keyword evidence="3" id="KW-0641">Proline biosynthesis</keyword>
<dbReference type="PROSITE" id="PS00521">
    <property type="entry name" value="P5CR"/>
    <property type="match status" value="1"/>
</dbReference>
<comment type="catalytic activity">
    <reaction evidence="3">
        <text>L-proline + NAD(+) = (S)-1-pyrroline-5-carboxylate + NADH + 2 H(+)</text>
        <dbReference type="Rhea" id="RHEA:14105"/>
        <dbReference type="ChEBI" id="CHEBI:15378"/>
        <dbReference type="ChEBI" id="CHEBI:17388"/>
        <dbReference type="ChEBI" id="CHEBI:57540"/>
        <dbReference type="ChEBI" id="CHEBI:57945"/>
        <dbReference type="ChEBI" id="CHEBI:60039"/>
        <dbReference type="EC" id="1.5.1.2"/>
    </reaction>
</comment>
<evidence type="ECO:0000259" key="4">
    <source>
        <dbReference type="Pfam" id="PF14748"/>
    </source>
</evidence>
<comment type="function">
    <text evidence="3">Catalyzes the reduction of 1-pyrroline-5-carboxylate (PCA) to L-proline.</text>
</comment>
<proteinExistence type="inferred from homology"/>
<accession>A0ABQ1SB88</accession>
<keyword evidence="6" id="KW-1185">Reference proteome</keyword>
<protein>
    <recommendedName>
        <fullName evidence="3">Pyrroline-5-carboxylate reductase</fullName>
        <shortName evidence="3">P5C reductase</shortName>
        <shortName evidence="3">P5CR</shortName>
        <ecNumber evidence="3">1.5.1.2</ecNumber>
    </recommendedName>
    <alternativeName>
        <fullName evidence="3">PCA reductase</fullName>
    </alternativeName>
</protein>
<dbReference type="SUPFAM" id="SSF51735">
    <property type="entry name" value="NAD(P)-binding Rossmann-fold domains"/>
    <property type="match status" value="1"/>
</dbReference>
<dbReference type="HAMAP" id="MF_01925">
    <property type="entry name" value="P5C_reductase"/>
    <property type="match status" value="1"/>
</dbReference>
<gene>
    <name evidence="3 5" type="primary">proC</name>
    <name evidence="5" type="ORF">GCM10011515_17590</name>
</gene>
<dbReference type="InterPro" id="IPR053790">
    <property type="entry name" value="P5CR-like_CS"/>
</dbReference>
<comment type="catalytic activity">
    <reaction evidence="3">
        <text>L-proline + NADP(+) = (S)-1-pyrroline-5-carboxylate + NADPH + 2 H(+)</text>
        <dbReference type="Rhea" id="RHEA:14109"/>
        <dbReference type="ChEBI" id="CHEBI:15378"/>
        <dbReference type="ChEBI" id="CHEBI:17388"/>
        <dbReference type="ChEBI" id="CHEBI:57783"/>
        <dbReference type="ChEBI" id="CHEBI:58349"/>
        <dbReference type="ChEBI" id="CHEBI:60039"/>
        <dbReference type="EC" id="1.5.1.2"/>
    </reaction>
</comment>
<evidence type="ECO:0000256" key="3">
    <source>
        <dbReference type="HAMAP-Rule" id="MF_01925"/>
    </source>
</evidence>
<name>A0ABQ1SB88_9SPHN</name>
<dbReference type="EC" id="1.5.1.2" evidence="3"/>
<dbReference type="Gene3D" id="1.10.3730.10">
    <property type="entry name" value="ProC C-terminal domain-like"/>
    <property type="match status" value="1"/>
</dbReference>
<keyword evidence="3" id="KW-0521">NADP</keyword>
<dbReference type="SUPFAM" id="SSF48179">
    <property type="entry name" value="6-phosphogluconate dehydrogenase C-terminal domain-like"/>
    <property type="match status" value="1"/>
</dbReference>
<feature type="domain" description="Pyrroline-5-carboxylate reductase dimerisation" evidence="4">
    <location>
        <begin position="156"/>
        <end position="261"/>
    </location>
</feature>
<comment type="subcellular location">
    <subcellularLocation>
        <location evidence="3">Cytoplasm</location>
    </subcellularLocation>
</comment>
<dbReference type="RefSeq" id="WP_188644788.1">
    <property type="nucleotide sequence ID" value="NZ_BMKL01000001.1"/>
</dbReference>
<dbReference type="PIRSF" id="PIRSF000193">
    <property type="entry name" value="Pyrrol-5-carb_rd"/>
    <property type="match status" value="1"/>
</dbReference>
<dbReference type="InterPro" id="IPR008927">
    <property type="entry name" value="6-PGluconate_DH-like_C_sf"/>
</dbReference>
<organism evidence="5 6">
    <name type="scientific">Tsuneonella deserti</name>
    <dbReference type="NCBI Taxonomy" id="2035528"/>
    <lineage>
        <taxon>Bacteria</taxon>
        <taxon>Pseudomonadati</taxon>
        <taxon>Pseudomonadota</taxon>
        <taxon>Alphaproteobacteria</taxon>
        <taxon>Sphingomonadales</taxon>
        <taxon>Erythrobacteraceae</taxon>
        <taxon>Tsuneonella</taxon>
    </lineage>
</organism>
<dbReference type="InterPro" id="IPR029036">
    <property type="entry name" value="P5CR_dimer"/>
</dbReference>
<dbReference type="Pfam" id="PF14748">
    <property type="entry name" value="P5CR_dimer"/>
    <property type="match status" value="1"/>
</dbReference>
<evidence type="ECO:0000256" key="1">
    <source>
        <dbReference type="ARBA" id="ARBA00005525"/>
    </source>
</evidence>
<keyword evidence="2 3" id="KW-0560">Oxidoreductase</keyword>
<keyword evidence="3" id="KW-0028">Amino-acid biosynthesis</keyword>
<sequence>MNRTPTILVAGFGTMTGAIVEGWLRAGLDPASVTACGPSPKPVPPGMRFVTGVPEGEFDYLLLGMKPQKLAEAAPGLEPVAGPETVVLSVLAGIELSTLARLFPRAAGAVRVMPNLAAALGKSPVALLAQGLDERRREEVTELAAALGTAEWLADESQFELVTALAGSGPGFLYRFIDALAAGATRLGLDAGQAQRLAVQMVEGAAALAAQSSYSPAELARRVASPGGMTQKGLDVLDADEALVRLLTETLRAARDRGREMAGAAREEG</sequence>
<evidence type="ECO:0000313" key="6">
    <source>
        <dbReference type="Proteomes" id="UP000619041"/>
    </source>
</evidence>
<keyword evidence="3" id="KW-0963">Cytoplasm</keyword>
<comment type="caution">
    <text evidence="5">The sequence shown here is derived from an EMBL/GenBank/DDBJ whole genome shotgun (WGS) entry which is preliminary data.</text>
</comment>
<dbReference type="Proteomes" id="UP000619041">
    <property type="component" value="Unassembled WGS sequence"/>
</dbReference>
<comment type="similarity">
    <text evidence="1 3">Belongs to the pyrroline-5-carboxylate reductase family.</text>
</comment>